<dbReference type="PANTHER" id="PTHR46148">
    <property type="entry name" value="CHROMO DOMAIN-CONTAINING PROTEIN"/>
    <property type="match status" value="1"/>
</dbReference>
<organism evidence="3 4">
    <name type="scientific">Pisum sativum</name>
    <name type="common">Garden pea</name>
    <name type="synonym">Lathyrus oleraceus</name>
    <dbReference type="NCBI Taxonomy" id="3888"/>
    <lineage>
        <taxon>Eukaryota</taxon>
        <taxon>Viridiplantae</taxon>
        <taxon>Streptophyta</taxon>
        <taxon>Embryophyta</taxon>
        <taxon>Tracheophyta</taxon>
        <taxon>Spermatophyta</taxon>
        <taxon>Magnoliopsida</taxon>
        <taxon>eudicotyledons</taxon>
        <taxon>Gunneridae</taxon>
        <taxon>Pentapetalae</taxon>
        <taxon>rosids</taxon>
        <taxon>fabids</taxon>
        <taxon>Fabales</taxon>
        <taxon>Fabaceae</taxon>
        <taxon>Papilionoideae</taxon>
        <taxon>50 kb inversion clade</taxon>
        <taxon>NPAAA clade</taxon>
        <taxon>Hologalegina</taxon>
        <taxon>IRL clade</taxon>
        <taxon>Fabeae</taxon>
        <taxon>Lathyrus</taxon>
    </lineage>
</organism>
<evidence type="ECO:0000259" key="2">
    <source>
        <dbReference type="Pfam" id="PF24626"/>
    </source>
</evidence>
<evidence type="ECO:0000313" key="4">
    <source>
        <dbReference type="Proteomes" id="UP001058974"/>
    </source>
</evidence>
<gene>
    <name evidence="3" type="ORF">KIW84_010961</name>
</gene>
<proteinExistence type="predicted"/>
<reference evidence="3 4" key="1">
    <citation type="journal article" date="2022" name="Nat. Genet.">
        <title>Improved pea reference genome and pan-genome highlight genomic features and evolutionary characteristics.</title>
        <authorList>
            <person name="Yang T."/>
            <person name="Liu R."/>
            <person name="Luo Y."/>
            <person name="Hu S."/>
            <person name="Wang D."/>
            <person name="Wang C."/>
            <person name="Pandey M.K."/>
            <person name="Ge S."/>
            <person name="Xu Q."/>
            <person name="Li N."/>
            <person name="Li G."/>
            <person name="Huang Y."/>
            <person name="Saxena R.K."/>
            <person name="Ji Y."/>
            <person name="Li M."/>
            <person name="Yan X."/>
            <person name="He Y."/>
            <person name="Liu Y."/>
            <person name="Wang X."/>
            <person name="Xiang C."/>
            <person name="Varshney R.K."/>
            <person name="Ding H."/>
            <person name="Gao S."/>
            <person name="Zong X."/>
        </authorList>
    </citation>
    <scope>NUCLEOTIDE SEQUENCE [LARGE SCALE GENOMIC DNA]</scope>
    <source>
        <strain evidence="3 4">cv. Zhongwan 6</strain>
    </source>
</reference>
<sequence length="267" mass="30931">MQYVHITTIQCEAWEGLEEEVQSDDRLKLVVQALLADLCSQEGFQLKGGRLYHEGRIVIPKNSPRISWILHEFHDTAVGGHSGYLRTYKKIVGVVYWEGMRKRIQETPPVLVRGDAQVSAVDEVNKLTAERNVMIRELQEQLLKAQDVMRNQANKHRREVEYEVGDMVFLKIQPYKLKKLAKRVNQKLSPRFYGPYEILQKLGAVAYKLKLPEDTRVHPVFHVSLLKKAVAPNVEPQPLPSCMNEEWHLEPVPEEVRETRRNESGEF</sequence>
<dbReference type="Pfam" id="PF24626">
    <property type="entry name" value="SH3_Tf2-1"/>
    <property type="match status" value="1"/>
</dbReference>
<dbReference type="EMBL" id="JAMSHJ010000001">
    <property type="protein sequence ID" value="KAI5441710.1"/>
    <property type="molecule type" value="Genomic_DNA"/>
</dbReference>
<dbReference type="InterPro" id="IPR056924">
    <property type="entry name" value="SH3_Tf2-1"/>
</dbReference>
<dbReference type="Pfam" id="PF17921">
    <property type="entry name" value="Integrase_H2C2"/>
    <property type="match status" value="1"/>
</dbReference>
<protein>
    <submittedName>
        <fullName evidence="3">Uncharacterized protein</fullName>
    </submittedName>
</protein>
<name>A0A9D5BE56_PEA</name>
<dbReference type="Proteomes" id="UP001058974">
    <property type="component" value="Chromosome 1"/>
</dbReference>
<dbReference type="Gene3D" id="1.10.340.70">
    <property type="match status" value="1"/>
</dbReference>
<evidence type="ECO:0000313" key="3">
    <source>
        <dbReference type="EMBL" id="KAI5441710.1"/>
    </source>
</evidence>
<dbReference type="Gramene" id="Psat01G0096100-T1">
    <property type="protein sequence ID" value="KAI5441710.1"/>
    <property type="gene ID" value="KIW84_010961"/>
</dbReference>
<feature type="domain" description="Tf2-1-like SH3-like" evidence="2">
    <location>
        <begin position="165"/>
        <end position="229"/>
    </location>
</feature>
<accession>A0A9D5BE56</accession>
<comment type="caution">
    <text evidence="3">The sequence shown here is derived from an EMBL/GenBank/DDBJ whole genome shotgun (WGS) entry which is preliminary data.</text>
</comment>
<feature type="domain" description="Integrase zinc-binding" evidence="1">
    <location>
        <begin position="68"/>
        <end position="106"/>
    </location>
</feature>
<dbReference type="AlphaFoldDB" id="A0A9D5BE56"/>
<dbReference type="PANTHER" id="PTHR46148:SF52">
    <property type="entry name" value="OS04G0603800 PROTEIN"/>
    <property type="match status" value="1"/>
</dbReference>
<keyword evidence="4" id="KW-1185">Reference proteome</keyword>
<evidence type="ECO:0000259" key="1">
    <source>
        <dbReference type="Pfam" id="PF17921"/>
    </source>
</evidence>
<dbReference type="InterPro" id="IPR041588">
    <property type="entry name" value="Integrase_H2C2"/>
</dbReference>